<evidence type="ECO:0000256" key="2">
    <source>
        <dbReference type="SAM" id="MobiDB-lite"/>
    </source>
</evidence>
<dbReference type="EMBL" id="OC933815">
    <property type="protein sequence ID" value="CAD7660013.1"/>
    <property type="molecule type" value="Genomic_DNA"/>
</dbReference>
<accession>A0A7R9MGX1</accession>
<evidence type="ECO:0000313" key="4">
    <source>
        <dbReference type="Proteomes" id="UP000728032"/>
    </source>
</evidence>
<evidence type="ECO:0000313" key="3">
    <source>
        <dbReference type="EMBL" id="CAD7660013.1"/>
    </source>
</evidence>
<keyword evidence="4" id="KW-1185">Reference proteome</keyword>
<dbReference type="PANTHER" id="PTHR14972:SF8">
    <property type="entry name" value="GLUCOCORTICOID-INDUCED TRANSCRIPT 1 PROTEIN-LIKE ISOFORM X1"/>
    <property type="match status" value="1"/>
</dbReference>
<dbReference type="OrthoDB" id="10037581at2759"/>
<reference evidence="3" key="1">
    <citation type="submission" date="2020-11" db="EMBL/GenBank/DDBJ databases">
        <authorList>
            <person name="Tran Van P."/>
        </authorList>
    </citation>
    <scope>NUCLEOTIDE SEQUENCE</scope>
</reference>
<dbReference type="AlphaFoldDB" id="A0A7R9MGX1"/>
<dbReference type="InterPro" id="IPR026642">
    <property type="entry name" value="Glcci1/FAM117"/>
</dbReference>
<name>A0A7R9MGX1_9ACAR</name>
<proteinExistence type="predicted"/>
<dbReference type="PANTHER" id="PTHR14972">
    <property type="entry name" value="AGAP011572-PA"/>
    <property type="match status" value="1"/>
</dbReference>
<dbReference type="Proteomes" id="UP000728032">
    <property type="component" value="Unassembled WGS sequence"/>
</dbReference>
<evidence type="ECO:0000256" key="1">
    <source>
        <dbReference type="ARBA" id="ARBA00022553"/>
    </source>
</evidence>
<organism evidence="3">
    <name type="scientific">Oppiella nova</name>
    <dbReference type="NCBI Taxonomy" id="334625"/>
    <lineage>
        <taxon>Eukaryota</taxon>
        <taxon>Metazoa</taxon>
        <taxon>Ecdysozoa</taxon>
        <taxon>Arthropoda</taxon>
        <taxon>Chelicerata</taxon>
        <taxon>Arachnida</taxon>
        <taxon>Acari</taxon>
        <taxon>Acariformes</taxon>
        <taxon>Sarcoptiformes</taxon>
        <taxon>Oribatida</taxon>
        <taxon>Brachypylina</taxon>
        <taxon>Oppioidea</taxon>
        <taxon>Oppiidae</taxon>
        <taxon>Oppiella</taxon>
    </lineage>
</organism>
<feature type="compositionally biased region" description="Basic and acidic residues" evidence="2">
    <location>
        <begin position="25"/>
        <end position="39"/>
    </location>
</feature>
<feature type="region of interest" description="Disordered" evidence="2">
    <location>
        <begin position="1"/>
        <end position="47"/>
    </location>
</feature>
<sequence length="334" mass="36700">MDTNAVKSIPTHPMEPSLQPYNHRNLTDRDMNAEEDTPKDNATTVLKRSTSADSVLMADSYQVIGGSSAHTYGLRSDQCTQTPEEWEESDKSRFDTTLKEHKTESVQNTAPLRRIDARLVSNKDQSTQSIECDSYKATQALVTSGVSPVKWSLTKSGPITIPTKLCVESSRSANSLEELNQEIENLVLKGIHGFDNQCICDKIPEGHRAPVFELLAVKAQKMNCVGSGSGEDSSDLSQSESPVFATEIISTADTCDTQNHNNNNYSMSPKINKFLTREPPDGCEKIRIVNEDDRLNAINCQPNGGFVCPVQPSSGFVLLPSRSSAFLPIFKPND</sequence>
<dbReference type="Pfam" id="PF15388">
    <property type="entry name" value="FAM117"/>
    <property type="match status" value="1"/>
</dbReference>
<gene>
    <name evidence="3" type="ORF">ONB1V03_LOCUS16584</name>
</gene>
<feature type="non-terminal residue" evidence="3">
    <location>
        <position position="334"/>
    </location>
</feature>
<keyword evidence="1" id="KW-0597">Phosphoprotein</keyword>
<protein>
    <submittedName>
        <fullName evidence="3">Uncharacterized protein</fullName>
    </submittedName>
</protein>
<dbReference type="EMBL" id="CAJPVJ010018990">
    <property type="protein sequence ID" value="CAG2177151.1"/>
    <property type="molecule type" value="Genomic_DNA"/>
</dbReference>